<dbReference type="Pfam" id="PF13915">
    <property type="entry name" value="DUF4210"/>
    <property type="match status" value="1"/>
</dbReference>
<dbReference type="OrthoDB" id="8625101at2759"/>
<evidence type="ECO:0000256" key="1">
    <source>
        <dbReference type="SAM" id="MobiDB-lite"/>
    </source>
</evidence>
<feature type="compositionally biased region" description="Low complexity" evidence="1">
    <location>
        <begin position="7"/>
        <end position="20"/>
    </location>
</feature>
<dbReference type="STRING" id="1296100.A0A1B9G0U9"/>
<name>A0A1B9G0U9_9TREE</name>
<protein>
    <recommendedName>
        <fullName evidence="2">Atos-like conserved domain-containing protein</fullName>
    </recommendedName>
</protein>
<dbReference type="InterPro" id="IPR025261">
    <property type="entry name" value="Atos-like_cons_dom"/>
</dbReference>
<feature type="region of interest" description="Disordered" evidence="1">
    <location>
        <begin position="442"/>
        <end position="467"/>
    </location>
</feature>
<dbReference type="GeneID" id="30210498"/>
<feature type="domain" description="Atos-like conserved" evidence="2">
    <location>
        <begin position="133"/>
        <end position="214"/>
    </location>
</feature>
<reference evidence="3" key="2">
    <citation type="submission" date="2014-01" db="EMBL/GenBank/DDBJ databases">
        <title>Evolution of pathogenesis and genome organization in the Tremellales.</title>
        <authorList>
            <person name="Cuomo C."/>
            <person name="Litvintseva A."/>
            <person name="Heitman J."/>
            <person name="Chen Y."/>
            <person name="Sun S."/>
            <person name="Springer D."/>
            <person name="Dromer F."/>
            <person name="Young S."/>
            <person name="Zeng Q."/>
            <person name="Chapman S."/>
            <person name="Gujja S."/>
            <person name="Saif S."/>
            <person name="Birren B."/>
        </authorList>
    </citation>
    <scope>NUCLEOTIDE SEQUENCE</scope>
    <source>
        <strain evidence="3">CBS 10118</strain>
    </source>
</reference>
<feature type="compositionally biased region" description="Polar residues" evidence="1">
    <location>
        <begin position="55"/>
        <end position="74"/>
    </location>
</feature>
<feature type="compositionally biased region" description="Basic and acidic residues" evidence="1">
    <location>
        <begin position="452"/>
        <end position="467"/>
    </location>
</feature>
<dbReference type="EMBL" id="KI894022">
    <property type="protein sequence ID" value="OCF24638.1"/>
    <property type="molecule type" value="Genomic_DNA"/>
</dbReference>
<dbReference type="SMART" id="SM01177">
    <property type="entry name" value="DUF4210"/>
    <property type="match status" value="1"/>
</dbReference>
<dbReference type="VEuPathDB" id="FungiDB:I302_06099"/>
<feature type="compositionally biased region" description="Low complexity" evidence="1">
    <location>
        <begin position="89"/>
        <end position="130"/>
    </location>
</feature>
<gene>
    <name evidence="3" type="ORF">I302_06099</name>
</gene>
<dbReference type="PANTHER" id="PTHR13199">
    <property type="entry name" value="GH03947P"/>
    <property type="match status" value="1"/>
</dbReference>
<dbReference type="RefSeq" id="XP_019045708.2">
    <property type="nucleotide sequence ID" value="XM_019192711.2"/>
</dbReference>
<evidence type="ECO:0000259" key="2">
    <source>
        <dbReference type="SMART" id="SM01177"/>
    </source>
</evidence>
<feature type="region of interest" description="Disordered" evidence="1">
    <location>
        <begin position="396"/>
        <end position="422"/>
    </location>
</feature>
<organism evidence="3">
    <name type="scientific">Kwoniella bestiolae CBS 10118</name>
    <dbReference type="NCBI Taxonomy" id="1296100"/>
    <lineage>
        <taxon>Eukaryota</taxon>
        <taxon>Fungi</taxon>
        <taxon>Dikarya</taxon>
        <taxon>Basidiomycota</taxon>
        <taxon>Agaricomycotina</taxon>
        <taxon>Tremellomycetes</taxon>
        <taxon>Tremellales</taxon>
        <taxon>Cryptococcaceae</taxon>
        <taxon>Kwoniella</taxon>
    </lineage>
</organism>
<proteinExistence type="predicted"/>
<feature type="region of interest" description="Disordered" evidence="1">
    <location>
        <begin position="1"/>
        <end position="130"/>
    </location>
</feature>
<dbReference type="AlphaFoldDB" id="A0A1B9G0U9"/>
<feature type="region of interest" description="Disordered" evidence="1">
    <location>
        <begin position="533"/>
        <end position="565"/>
    </location>
</feature>
<accession>A0A1B9G0U9</accession>
<dbReference type="KEGG" id="kbi:30210498"/>
<feature type="compositionally biased region" description="Polar residues" evidence="1">
    <location>
        <begin position="21"/>
        <end position="40"/>
    </location>
</feature>
<evidence type="ECO:0000313" key="3">
    <source>
        <dbReference type="EMBL" id="OCF24638.1"/>
    </source>
</evidence>
<sequence length="645" mass="70642">MTYIQFSSSSSSPSVSTSYSPIRQSPLSQPPISASRTPSPSLHLHNGSKPIPTLTRRSSNPTKGSISPLTSLVSPSPRYGDGISQHRYPSSFHQHRSSSTSLSHSHSPPSPNTGTAGSTSPSPSRRLSRSQPLLGSYHLSLLHSRMSSAHAPHQLSNEFSLSLVSIGKGKSCPPQLRFPGAVEVPFSAVYYDLEDPEVAAPDCTRGKAMQSPWTGGVDLEKYYYDSFSNWKNNDGLDGIALNVSTPSRSTRQYEPPSFPGYQVSPVGQLQILIKSSDSPVKVFLIPYDLRRIPIGGRLLVREKTYCKAGHGMAEDGDGEKGILKYAIQLQFVCIPSITPLNTRQRHATSLPPTPSHTQEARSYYVSKSMKVVFVSTPPGSRETMEVERADEIVEPPPLTATEDVSGTKRRRRSSLAFSPGSLGKTSEEWEMVRMKWFARREMEGAQDGNNGMRDRGDGKASKRDSNLDLDVGVERPRMDRKPSLISTTSPTPTPISSNISLSIGTAPVHLPVDMPRSSLSPIPILSPLPIRSTSNIQTQRSRPSTPISPRPISPHVNGRGPALIWSPTGQRRMRREDGLEEVELSERLRKMGMGEEEEQDGVSTFLTGNDIPTNAVKRAQSQGYYPVRYSLVQILLSLLVVDVIV</sequence>
<dbReference type="InterPro" id="IPR051506">
    <property type="entry name" value="ATOS_Transcription_Regulators"/>
</dbReference>
<dbReference type="PANTHER" id="PTHR13199:SF11">
    <property type="entry name" value="PROTEIN ATOSSA"/>
    <property type="match status" value="1"/>
</dbReference>
<reference evidence="3" key="1">
    <citation type="submission" date="2013-07" db="EMBL/GenBank/DDBJ databases">
        <title>The Genome Sequence of Cryptococcus bestiolae CBS10118.</title>
        <authorList>
            <consortium name="The Broad Institute Genome Sequencing Platform"/>
            <person name="Cuomo C."/>
            <person name="Litvintseva A."/>
            <person name="Chen Y."/>
            <person name="Heitman J."/>
            <person name="Sun S."/>
            <person name="Springer D."/>
            <person name="Dromer F."/>
            <person name="Young S.K."/>
            <person name="Zeng Q."/>
            <person name="Gargeya S."/>
            <person name="Fitzgerald M."/>
            <person name="Abouelleil A."/>
            <person name="Alvarado L."/>
            <person name="Berlin A.M."/>
            <person name="Chapman S.B."/>
            <person name="Dewar J."/>
            <person name="Goldberg J."/>
            <person name="Griggs A."/>
            <person name="Gujja S."/>
            <person name="Hansen M."/>
            <person name="Howarth C."/>
            <person name="Imamovic A."/>
            <person name="Larimer J."/>
            <person name="McCowan C."/>
            <person name="Murphy C."/>
            <person name="Pearson M."/>
            <person name="Priest M."/>
            <person name="Roberts A."/>
            <person name="Saif S."/>
            <person name="Shea T."/>
            <person name="Sykes S."/>
            <person name="Wortman J."/>
            <person name="Nusbaum C."/>
            <person name="Birren B."/>
        </authorList>
    </citation>
    <scope>NUCLEOTIDE SEQUENCE [LARGE SCALE GENOMIC DNA]</scope>
    <source>
        <strain evidence="3">CBS 10118</strain>
    </source>
</reference>